<gene>
    <name evidence="1" type="ORF">H2198_005056</name>
</gene>
<dbReference type="Proteomes" id="UP001172386">
    <property type="component" value="Unassembled WGS sequence"/>
</dbReference>
<evidence type="ECO:0000313" key="2">
    <source>
        <dbReference type="Proteomes" id="UP001172386"/>
    </source>
</evidence>
<keyword evidence="2" id="KW-1185">Reference proteome</keyword>
<proteinExistence type="predicted"/>
<comment type="caution">
    <text evidence="1">The sequence shown here is derived from an EMBL/GenBank/DDBJ whole genome shotgun (WGS) entry which is preliminary data.</text>
</comment>
<reference evidence="1" key="1">
    <citation type="submission" date="2022-10" db="EMBL/GenBank/DDBJ databases">
        <title>Culturing micro-colonial fungi from biological soil crusts in the Mojave desert and describing Neophaeococcomyces mojavensis, and introducing the new genera and species Taxawa tesnikishii.</title>
        <authorList>
            <person name="Kurbessoian T."/>
            <person name="Stajich J.E."/>
        </authorList>
    </citation>
    <scope>NUCLEOTIDE SEQUENCE</scope>
    <source>
        <strain evidence="1">JES_112</strain>
    </source>
</reference>
<dbReference type="EMBL" id="JAPDRQ010000080">
    <property type="protein sequence ID" value="KAJ9656281.1"/>
    <property type="molecule type" value="Genomic_DNA"/>
</dbReference>
<protein>
    <submittedName>
        <fullName evidence="1">Uncharacterized protein</fullName>
    </submittedName>
</protein>
<evidence type="ECO:0000313" key="1">
    <source>
        <dbReference type="EMBL" id="KAJ9656281.1"/>
    </source>
</evidence>
<name>A0ACC3A6T1_9EURO</name>
<sequence>MPRQKRVSRRAQLAATYAERQFARDKREHCYGSAKIPLRCLEFSHSSARETDETNVQRLLSTFQLVGCLRLDMCYHVPAVIDPHLLSHALTQAGASMDDLRSEDPTRWPRLTLPDGAEIECLHGQHRVAAARRFLPKADQWWVVDLYSSAIGPDFRCSLAEQTSNEMPLSAGQIYFHILRCDPDESGTIDAWLAQIQTDNSCQEVGLLYERKNLNSAFGRLARIPAFGPSMQAGNIRALMGVKCDEEILHYLSHVYDVWSFLLGGDEVAMARVDRHTIDQLQSRSPANCSRDRNLLAPKVESGSIFHAFDLEARRAVWTRLLTCRRLIPSLQTFFADLKYLKDLAHCVTKLVQPGRRQTVRQAFRDVYDGDPSDTLNSFDQAYRQVWLFAMRHLEDLRPGSLLVERHGRIETRRKNFHAEHDLAAEAHRLGFRSSKIDELQESHPDRTEARETLFRARPPDRFTYSEERLEGYVDQIVHLFAQAQSTDVTADQPQLVVADNGEQDLRRRSGRPYRHAFDESAAFMTLNHLHGADSTGVGGLSAFYVRRNVYLSFFGSQEDLHMGDARTPESDSRQDRDRESDSISRHSGDEGTRALVLANTGAHDVAPHGPYSPSQYSDHDSQYTDVTPVDHADDSPDMAPWALVKFMRHVHDHRDVLEEVAVYGLEDTAVEDVASRYRREDYLLFDNQGRSMHPAECLTAALDSDDRAIMVVPRPEQNLYLTTAILSKRKADEDDGDLNPRPRKFLMVPPK</sequence>
<accession>A0ACC3A6T1</accession>
<organism evidence="1 2">
    <name type="scientific">Neophaeococcomyces mojaviensis</name>
    <dbReference type="NCBI Taxonomy" id="3383035"/>
    <lineage>
        <taxon>Eukaryota</taxon>
        <taxon>Fungi</taxon>
        <taxon>Dikarya</taxon>
        <taxon>Ascomycota</taxon>
        <taxon>Pezizomycotina</taxon>
        <taxon>Eurotiomycetes</taxon>
        <taxon>Chaetothyriomycetidae</taxon>
        <taxon>Chaetothyriales</taxon>
        <taxon>Chaetothyriales incertae sedis</taxon>
        <taxon>Neophaeococcomyces</taxon>
    </lineage>
</organism>